<accession>A0A4P5P434</accession>
<keyword evidence="2" id="KW-1185">Reference proteome</keyword>
<gene>
    <name evidence="1" type="ORF">MSKU9_1945</name>
</gene>
<dbReference type="EMBL" id="BDLU01000041">
    <property type="protein sequence ID" value="GCE83804.1"/>
    <property type="molecule type" value="Genomic_DNA"/>
</dbReference>
<comment type="caution">
    <text evidence="1">The sequence shown here is derived from an EMBL/GenBank/DDBJ whole genome shotgun (WGS) entry which is preliminary data.</text>
</comment>
<proteinExistence type="predicted"/>
<reference evidence="2" key="1">
    <citation type="submission" date="2017-01" db="EMBL/GenBank/DDBJ databases">
        <title>Komagataeibacter sp. MSKU9 whole genome sequencing project.</title>
        <authorList>
            <person name="Matsutani M."/>
            <person name="Naloka K."/>
            <person name="Theeragool G."/>
            <person name="Yakushi T."/>
            <person name="Matsushita K."/>
        </authorList>
    </citation>
    <scope>NUCLEOTIDE SEQUENCE [LARGE SCALE GENOMIC DNA]</scope>
    <source>
        <strain evidence="2">MSKU9</strain>
    </source>
</reference>
<dbReference type="Proteomes" id="UP000315095">
    <property type="component" value="Unassembled WGS sequence"/>
</dbReference>
<organism evidence="1 2">
    <name type="scientific">Komagataeibacter diospyri</name>
    <dbReference type="NCBI Taxonomy" id="1932662"/>
    <lineage>
        <taxon>Bacteria</taxon>
        <taxon>Pseudomonadati</taxon>
        <taxon>Pseudomonadota</taxon>
        <taxon>Alphaproteobacteria</taxon>
        <taxon>Acetobacterales</taxon>
        <taxon>Acetobacteraceae</taxon>
        <taxon>Komagataeibacter</taxon>
    </lineage>
</organism>
<evidence type="ECO:0000313" key="2">
    <source>
        <dbReference type="Proteomes" id="UP000315095"/>
    </source>
</evidence>
<name>A0A4P5NUC7_9PROT</name>
<protein>
    <submittedName>
        <fullName evidence="1">Uncharacterized protein</fullName>
    </submittedName>
</protein>
<accession>A0A4P5NUC7</accession>
<evidence type="ECO:0000313" key="1">
    <source>
        <dbReference type="EMBL" id="GCE83804.1"/>
    </source>
</evidence>
<dbReference type="AlphaFoldDB" id="A0A4P5NUC7"/>
<sequence>MVNVTPQLKVMIRKIIRLKEEKGQRRGLLSDHTLTDHT</sequence>